<dbReference type="Proteomes" id="UP000839052">
    <property type="component" value="Chromosome"/>
</dbReference>
<dbReference type="PANTHER" id="PTHR12526">
    <property type="entry name" value="GLYCOSYLTRANSFERASE"/>
    <property type="match status" value="1"/>
</dbReference>
<name>A0ABN8AQS3_9PROT</name>
<dbReference type="GO" id="GO:0016740">
    <property type="term" value="F:transferase activity"/>
    <property type="evidence" value="ECO:0007669"/>
    <property type="project" value="UniProtKB-KW"/>
</dbReference>
<gene>
    <name evidence="1" type="ORF">NTG6680_2280</name>
</gene>
<organism evidence="1 2">
    <name type="scientific">Candidatus Nitrotoga arctica</name>
    <dbReference type="NCBI Taxonomy" id="453162"/>
    <lineage>
        <taxon>Bacteria</taxon>
        <taxon>Pseudomonadati</taxon>
        <taxon>Pseudomonadota</taxon>
        <taxon>Betaproteobacteria</taxon>
        <taxon>Nitrosomonadales</taxon>
        <taxon>Gallionellaceae</taxon>
        <taxon>Candidatus Nitrotoga</taxon>
    </lineage>
</organism>
<keyword evidence="2" id="KW-1185">Reference proteome</keyword>
<keyword evidence="1" id="KW-0808">Transferase</keyword>
<proteinExistence type="predicted"/>
<reference evidence="1 2" key="1">
    <citation type="submission" date="2021-10" db="EMBL/GenBank/DDBJ databases">
        <authorList>
            <person name="Koch H."/>
        </authorList>
    </citation>
    <scope>NUCLEOTIDE SEQUENCE [LARGE SCALE GENOMIC DNA]</scope>
    <source>
        <strain evidence="1">6680</strain>
    </source>
</reference>
<dbReference type="InterPro" id="IPR017521">
    <property type="entry name" value="Sugar_tfrase_PEP-CTERM_Stp1"/>
</dbReference>
<dbReference type="SUPFAM" id="SSF53756">
    <property type="entry name" value="UDP-Glycosyltransferase/glycogen phosphorylase"/>
    <property type="match status" value="1"/>
</dbReference>
<sequence length="429" mass="49043">MDHLLYLTHRIPYPPNKGDKIRSYHLLKYLARHYHVHLGTFIDDPDDWQYVNTVRQLCEDTHFASLNPRTARLRSLGALMMNRPLTLNYYRNNDLQEWVRKVIKTQAIKRVLIFSSAMTQYVTGIQQARCIIDFVDIDSDKWRQYAKRKPWPMSWLYQREARLLLRYERQIACTYDASLFVSEAEADLFKQLAPESAEKTGFFNNGVDSDYFSPSREYPDPYQPNMAAIVFTGAMDYWPNVDAVRWFAQEIFPVVLANHPHARFYIVGSRPTAAVQELAQLPGVLVTGAVADVRPYLAHAQLAVAPLRIARGLQNKVLEAMAMAKIVIASPQAAEGILATSGKELHIASSSQEFSRIIISMLASKAEEHYGETARARILADYEWGRSLAHVKALLDEAPITAPKSCKPDKNPWIPQEIPHLITFKDEQR</sequence>
<dbReference type="EMBL" id="OU912926">
    <property type="protein sequence ID" value="CAG9933529.1"/>
    <property type="molecule type" value="Genomic_DNA"/>
</dbReference>
<accession>A0ABN8AQS3</accession>
<dbReference type="Gene3D" id="3.40.50.2000">
    <property type="entry name" value="Glycogen Phosphorylase B"/>
    <property type="match status" value="2"/>
</dbReference>
<dbReference type="Pfam" id="PF13692">
    <property type="entry name" value="Glyco_trans_1_4"/>
    <property type="match status" value="1"/>
</dbReference>
<protein>
    <submittedName>
        <fullName evidence="1">Glycosyl transferase</fullName>
    </submittedName>
</protein>
<dbReference type="PANTHER" id="PTHR12526:SF600">
    <property type="entry name" value="GLYCOSYL TRANSFERASE GROUP 1"/>
    <property type="match status" value="1"/>
</dbReference>
<dbReference type="CDD" id="cd03801">
    <property type="entry name" value="GT4_PimA-like"/>
    <property type="match status" value="1"/>
</dbReference>
<evidence type="ECO:0000313" key="1">
    <source>
        <dbReference type="EMBL" id="CAG9933529.1"/>
    </source>
</evidence>
<dbReference type="NCBIfam" id="TIGR03087">
    <property type="entry name" value="stp1"/>
    <property type="match status" value="1"/>
</dbReference>
<evidence type="ECO:0000313" key="2">
    <source>
        <dbReference type="Proteomes" id="UP000839052"/>
    </source>
</evidence>
<dbReference type="RefSeq" id="WP_239797290.1">
    <property type="nucleotide sequence ID" value="NZ_OU912926.1"/>
</dbReference>